<keyword evidence="1" id="KW-0472">Membrane</keyword>
<proteinExistence type="predicted"/>
<dbReference type="RefSeq" id="WP_369254190.1">
    <property type="nucleotide sequence ID" value="NZ_CP163440.1"/>
</dbReference>
<evidence type="ECO:0000313" key="2">
    <source>
        <dbReference type="EMBL" id="XDQ59597.1"/>
    </source>
</evidence>
<organism evidence="2">
    <name type="scientific">Streptomyces sp. R35</name>
    <dbReference type="NCBI Taxonomy" id="3238630"/>
    <lineage>
        <taxon>Bacteria</taxon>
        <taxon>Bacillati</taxon>
        <taxon>Actinomycetota</taxon>
        <taxon>Actinomycetes</taxon>
        <taxon>Kitasatosporales</taxon>
        <taxon>Streptomycetaceae</taxon>
        <taxon>Streptomyces</taxon>
    </lineage>
</organism>
<dbReference type="AlphaFoldDB" id="A0AB39RWH9"/>
<name>A0AB39RWH9_9ACTN</name>
<keyword evidence="1" id="KW-0812">Transmembrane</keyword>
<reference evidence="2" key="1">
    <citation type="submission" date="2024-07" db="EMBL/GenBank/DDBJ databases">
        <authorList>
            <person name="Yu S.T."/>
        </authorList>
    </citation>
    <scope>NUCLEOTIDE SEQUENCE</scope>
    <source>
        <strain evidence="2">R35</strain>
    </source>
</reference>
<keyword evidence="1" id="KW-1133">Transmembrane helix</keyword>
<gene>
    <name evidence="2" type="ORF">AB5J50_01600</name>
</gene>
<sequence length="51" mass="5226">MVTRAVPGQGMLSDGLHIGAAALTIAVVWRLSGMLHRAVVEGQQGPGGFDP</sequence>
<evidence type="ECO:0000256" key="1">
    <source>
        <dbReference type="SAM" id="Phobius"/>
    </source>
</evidence>
<dbReference type="EMBL" id="CP163440">
    <property type="protein sequence ID" value="XDQ59597.1"/>
    <property type="molecule type" value="Genomic_DNA"/>
</dbReference>
<accession>A0AB39RWH9</accession>
<feature type="transmembrane region" description="Helical" evidence="1">
    <location>
        <begin position="15"/>
        <end position="32"/>
    </location>
</feature>
<protein>
    <submittedName>
        <fullName evidence="2">Uncharacterized protein</fullName>
    </submittedName>
</protein>